<feature type="domain" description="TonB C-terminal" evidence="12">
    <location>
        <begin position="108"/>
        <end position="202"/>
    </location>
</feature>
<dbReference type="PANTHER" id="PTHR33446">
    <property type="entry name" value="PROTEIN TONB-RELATED"/>
    <property type="match status" value="1"/>
</dbReference>
<dbReference type="PANTHER" id="PTHR33446:SF14">
    <property type="entry name" value="PROTEIN TONB"/>
    <property type="match status" value="1"/>
</dbReference>
<keyword evidence="5" id="KW-0997">Cell inner membrane</keyword>
<dbReference type="GO" id="GO:0015031">
    <property type="term" value="P:protein transport"/>
    <property type="evidence" value="ECO:0007669"/>
    <property type="project" value="UniProtKB-KW"/>
</dbReference>
<evidence type="ECO:0000313" key="14">
    <source>
        <dbReference type="Proteomes" id="UP000029868"/>
    </source>
</evidence>
<dbReference type="InterPro" id="IPR037682">
    <property type="entry name" value="TonB_C"/>
</dbReference>
<keyword evidence="9 11" id="KW-0472">Membrane</keyword>
<evidence type="ECO:0000256" key="9">
    <source>
        <dbReference type="ARBA" id="ARBA00023136"/>
    </source>
</evidence>
<keyword evidence="6 11" id="KW-0812">Transmembrane</keyword>
<evidence type="ECO:0000256" key="5">
    <source>
        <dbReference type="ARBA" id="ARBA00022519"/>
    </source>
</evidence>
<dbReference type="FunFam" id="3.30.1150.10:FF:000006">
    <property type="entry name" value="Protein TonB"/>
    <property type="match status" value="1"/>
</dbReference>
<dbReference type="PROSITE" id="PS52015">
    <property type="entry name" value="TONB_CTD"/>
    <property type="match status" value="1"/>
</dbReference>
<keyword evidence="3" id="KW-0813">Transport</keyword>
<evidence type="ECO:0000256" key="2">
    <source>
        <dbReference type="ARBA" id="ARBA00006555"/>
    </source>
</evidence>
<keyword evidence="4" id="KW-1003">Cell membrane</keyword>
<keyword evidence="7" id="KW-0653">Protein transport</keyword>
<name>A0A099L3A8_COLPS</name>
<dbReference type="NCBIfam" id="TIGR01352">
    <property type="entry name" value="tonB_Cterm"/>
    <property type="match status" value="1"/>
</dbReference>
<dbReference type="GO" id="GO:0005886">
    <property type="term" value="C:plasma membrane"/>
    <property type="evidence" value="ECO:0007669"/>
    <property type="project" value="UniProtKB-SubCell"/>
</dbReference>
<dbReference type="Pfam" id="PF03544">
    <property type="entry name" value="TonB_C"/>
    <property type="match status" value="1"/>
</dbReference>
<evidence type="ECO:0000313" key="13">
    <source>
        <dbReference type="EMBL" id="KGJ97346.1"/>
    </source>
</evidence>
<gene>
    <name evidence="13" type="ORF">GAB14E_0935</name>
</gene>
<keyword evidence="8 11" id="KW-1133">Transmembrane helix</keyword>
<evidence type="ECO:0000256" key="8">
    <source>
        <dbReference type="ARBA" id="ARBA00022989"/>
    </source>
</evidence>
<evidence type="ECO:0000256" key="7">
    <source>
        <dbReference type="ARBA" id="ARBA00022927"/>
    </source>
</evidence>
<dbReference type="InterPro" id="IPR051045">
    <property type="entry name" value="TonB-dependent_transducer"/>
</dbReference>
<reference evidence="13 14" key="1">
    <citation type="submission" date="2014-08" db="EMBL/GenBank/DDBJ databases">
        <title>Genomic and Phenotypic Diversity of Colwellia psychrerythraea strains from Disparate Marine Basins.</title>
        <authorList>
            <person name="Techtmann S.M."/>
            <person name="Stelling S.C."/>
            <person name="Utturkar S.M."/>
            <person name="Alshibli N."/>
            <person name="Harris A."/>
            <person name="Brown S.D."/>
            <person name="Hazen T.C."/>
        </authorList>
    </citation>
    <scope>NUCLEOTIDE SEQUENCE [LARGE SCALE GENOMIC DNA]</scope>
    <source>
        <strain evidence="13 14">GAB14E</strain>
    </source>
</reference>
<evidence type="ECO:0000256" key="1">
    <source>
        <dbReference type="ARBA" id="ARBA00004383"/>
    </source>
</evidence>
<dbReference type="EMBL" id="JQEC01000002">
    <property type="protein sequence ID" value="KGJ97346.1"/>
    <property type="molecule type" value="Genomic_DNA"/>
</dbReference>
<evidence type="ECO:0000256" key="3">
    <source>
        <dbReference type="ARBA" id="ARBA00022448"/>
    </source>
</evidence>
<dbReference type="Gene3D" id="3.30.1150.10">
    <property type="match status" value="1"/>
</dbReference>
<evidence type="ECO:0000256" key="10">
    <source>
        <dbReference type="SAM" id="MobiDB-lite"/>
    </source>
</evidence>
<proteinExistence type="inferred from homology"/>
<comment type="similarity">
    <text evidence="2">Belongs to the TonB family.</text>
</comment>
<dbReference type="Proteomes" id="UP000029868">
    <property type="component" value="Unassembled WGS sequence"/>
</dbReference>
<dbReference type="RefSeq" id="WP_033080254.1">
    <property type="nucleotide sequence ID" value="NZ_JQEC01000002.1"/>
</dbReference>
<protein>
    <submittedName>
        <fullName evidence="13">TonB family protein</fullName>
    </submittedName>
</protein>
<feature type="compositionally biased region" description="Pro residues" evidence="10">
    <location>
        <begin position="61"/>
        <end position="71"/>
    </location>
</feature>
<dbReference type="AlphaFoldDB" id="A0A099L3A8"/>
<dbReference type="SUPFAM" id="SSF74653">
    <property type="entry name" value="TolA/TonB C-terminal domain"/>
    <property type="match status" value="1"/>
</dbReference>
<comment type="caution">
    <text evidence="13">The sequence shown here is derived from an EMBL/GenBank/DDBJ whole genome shotgun (WGS) entry which is preliminary data.</text>
</comment>
<evidence type="ECO:0000256" key="11">
    <source>
        <dbReference type="SAM" id="Phobius"/>
    </source>
</evidence>
<dbReference type="PATRIC" id="fig|28229.3.peg.87"/>
<feature type="region of interest" description="Disordered" evidence="10">
    <location>
        <begin position="51"/>
        <end position="82"/>
    </location>
</feature>
<comment type="subcellular location">
    <subcellularLocation>
        <location evidence="1">Cell inner membrane</location>
        <topology evidence="1">Single-pass membrane protein</topology>
        <orientation evidence="1">Periplasmic side</orientation>
    </subcellularLocation>
</comment>
<feature type="transmembrane region" description="Helical" evidence="11">
    <location>
        <begin position="7"/>
        <end position="26"/>
    </location>
</feature>
<evidence type="ECO:0000259" key="12">
    <source>
        <dbReference type="PROSITE" id="PS52015"/>
    </source>
</evidence>
<accession>A0A099L3A8</accession>
<evidence type="ECO:0000256" key="4">
    <source>
        <dbReference type="ARBA" id="ARBA00022475"/>
    </source>
</evidence>
<dbReference type="OrthoDB" id="1628901at2"/>
<sequence length="202" mass="22011">MKKITIITLLAGATTFGLFAFMAFLVSNDHLSFIVPPDDIPIDIVRLPDEKPAQTRVRPNLQPPTPPPPMPRTSVPPEVGDTKPTLVYNPPGLIISGNNGNTFSLGNKADADARPLVRVNPKYPIGAARDGIEGWVVLAFDINAIGEVINISIVDSQPKRTFDKAARQALKKWKYRAKSVDGKAVVQQNFTVQLDFSMAQPS</sequence>
<dbReference type="GO" id="GO:0055085">
    <property type="term" value="P:transmembrane transport"/>
    <property type="evidence" value="ECO:0007669"/>
    <property type="project" value="InterPro"/>
</dbReference>
<dbReference type="InterPro" id="IPR006260">
    <property type="entry name" value="TonB/TolA_C"/>
</dbReference>
<organism evidence="13 14">
    <name type="scientific">Colwellia psychrerythraea</name>
    <name type="common">Vibrio psychroerythus</name>
    <dbReference type="NCBI Taxonomy" id="28229"/>
    <lineage>
        <taxon>Bacteria</taxon>
        <taxon>Pseudomonadati</taxon>
        <taxon>Pseudomonadota</taxon>
        <taxon>Gammaproteobacteria</taxon>
        <taxon>Alteromonadales</taxon>
        <taxon>Colwelliaceae</taxon>
        <taxon>Colwellia</taxon>
    </lineage>
</organism>
<evidence type="ECO:0000256" key="6">
    <source>
        <dbReference type="ARBA" id="ARBA00022692"/>
    </source>
</evidence>